<evidence type="ECO:0000313" key="3">
    <source>
        <dbReference type="EMBL" id="STU73197.1"/>
    </source>
</evidence>
<keyword evidence="1" id="KW-0732">Signal</keyword>
<feature type="chain" id="PRO_5016746525" evidence="1">
    <location>
        <begin position="28"/>
        <end position="235"/>
    </location>
</feature>
<dbReference type="InterPro" id="IPR000868">
    <property type="entry name" value="Isochorismatase-like_dom"/>
</dbReference>
<evidence type="ECO:0000259" key="2">
    <source>
        <dbReference type="Pfam" id="PF00857"/>
    </source>
</evidence>
<dbReference type="Proteomes" id="UP000254487">
    <property type="component" value="Unassembled WGS sequence"/>
</dbReference>
<dbReference type="AlphaFoldDB" id="A0A377ZKJ6"/>
<dbReference type="Pfam" id="PF00857">
    <property type="entry name" value="Isochorismatase"/>
    <property type="match status" value="1"/>
</dbReference>
<dbReference type="PANTHER" id="PTHR43559">
    <property type="entry name" value="HYDROLASE YCAC-RELATED"/>
    <property type="match status" value="1"/>
</dbReference>
<dbReference type="SUPFAM" id="SSF52499">
    <property type="entry name" value="Isochorismatase-like hydrolases"/>
    <property type="match status" value="1"/>
</dbReference>
<organism evidence="3 4">
    <name type="scientific">Klebsiella pneumoniae subsp. ozaenae</name>
    <dbReference type="NCBI Taxonomy" id="574"/>
    <lineage>
        <taxon>Bacteria</taxon>
        <taxon>Pseudomonadati</taxon>
        <taxon>Pseudomonadota</taxon>
        <taxon>Gammaproteobacteria</taxon>
        <taxon>Enterobacterales</taxon>
        <taxon>Enterobacteriaceae</taxon>
        <taxon>Klebsiella/Raoultella group</taxon>
        <taxon>Klebsiella</taxon>
        <taxon>Klebsiella pneumoniae complex</taxon>
    </lineage>
</organism>
<gene>
    <name evidence="3" type="primary">ycaC_2</name>
    <name evidence="3" type="ORF">NCTC10313_03296</name>
</gene>
<accession>A0A377ZKJ6</accession>
<dbReference type="RefSeq" id="WP_023325256.1">
    <property type="nucleotide sequence ID" value="NZ_BRSX01000001.1"/>
</dbReference>
<dbReference type="PANTHER" id="PTHR43559:SF3">
    <property type="entry name" value="HYDROLASE YCAC-RELATED"/>
    <property type="match status" value="1"/>
</dbReference>
<proteinExistence type="predicted"/>
<evidence type="ECO:0000256" key="1">
    <source>
        <dbReference type="SAM" id="SignalP"/>
    </source>
</evidence>
<feature type="signal peptide" evidence="1">
    <location>
        <begin position="1"/>
        <end position="27"/>
    </location>
</feature>
<dbReference type="Gene3D" id="3.40.50.850">
    <property type="entry name" value="Isochorismatase-like"/>
    <property type="match status" value="1"/>
</dbReference>
<dbReference type="InterPro" id="IPR036380">
    <property type="entry name" value="Isochorismatase-like_sf"/>
</dbReference>
<name>A0A377ZKJ6_KLEPO</name>
<protein>
    <submittedName>
        <fullName evidence="3">Isochorismatase family protein</fullName>
    </submittedName>
</protein>
<sequence>MQRRDFINAGSAMLGAIALGMSATANADNEIKESNNPGLSGSSKMDNRFSVEKDDAVFIFADLHPGLVSTCNTISPESLTANVGGLAKCAKVVSAPSYFLTVTQNGKPGELVPSLREYADTHNTIFRKIADPFQVSEITDAIKRSGRKTLIVAGYTAEVAVLLTTLGGIQAGYNVFIPVDCIGSRSSRTEDAALRQAEQAGGVITSLSTLAAQFAPDFSQEPGKTILSVIASIKA</sequence>
<feature type="domain" description="Isochorismatase-like" evidence="2">
    <location>
        <begin position="106"/>
        <end position="207"/>
    </location>
</feature>
<dbReference type="EMBL" id="UGLW01000003">
    <property type="protein sequence ID" value="STU73197.1"/>
    <property type="molecule type" value="Genomic_DNA"/>
</dbReference>
<evidence type="ECO:0000313" key="4">
    <source>
        <dbReference type="Proteomes" id="UP000254487"/>
    </source>
</evidence>
<dbReference type="InterPro" id="IPR053152">
    <property type="entry name" value="Hydrolase_YcaC-like"/>
</dbReference>
<reference evidence="3 4" key="1">
    <citation type="submission" date="2018-06" db="EMBL/GenBank/DDBJ databases">
        <authorList>
            <consortium name="Pathogen Informatics"/>
            <person name="Doyle S."/>
        </authorList>
    </citation>
    <scope>NUCLEOTIDE SEQUENCE [LARGE SCALE GENOMIC DNA]</scope>
    <source>
        <strain evidence="3 4">NCTC10313</strain>
    </source>
</reference>